<accession>A0A8X6LFA3</accession>
<protein>
    <submittedName>
        <fullName evidence="1">Uncharacterized protein</fullName>
    </submittedName>
</protein>
<evidence type="ECO:0000313" key="2">
    <source>
        <dbReference type="Proteomes" id="UP000887116"/>
    </source>
</evidence>
<reference evidence="1" key="1">
    <citation type="submission" date="2020-07" db="EMBL/GenBank/DDBJ databases">
        <title>Multicomponent nature underlies the extraordinary mechanical properties of spider dragline silk.</title>
        <authorList>
            <person name="Kono N."/>
            <person name="Nakamura H."/>
            <person name="Mori M."/>
            <person name="Yoshida Y."/>
            <person name="Ohtoshi R."/>
            <person name="Malay A.D."/>
            <person name="Moran D.A.P."/>
            <person name="Tomita M."/>
            <person name="Numata K."/>
            <person name="Arakawa K."/>
        </authorList>
    </citation>
    <scope>NUCLEOTIDE SEQUENCE</scope>
</reference>
<dbReference type="OrthoDB" id="10432209at2759"/>
<evidence type="ECO:0000313" key="1">
    <source>
        <dbReference type="EMBL" id="GFR08681.1"/>
    </source>
</evidence>
<organism evidence="1 2">
    <name type="scientific">Trichonephila clavata</name>
    <name type="common">Joro spider</name>
    <name type="synonym">Nephila clavata</name>
    <dbReference type="NCBI Taxonomy" id="2740835"/>
    <lineage>
        <taxon>Eukaryota</taxon>
        <taxon>Metazoa</taxon>
        <taxon>Ecdysozoa</taxon>
        <taxon>Arthropoda</taxon>
        <taxon>Chelicerata</taxon>
        <taxon>Arachnida</taxon>
        <taxon>Araneae</taxon>
        <taxon>Araneomorphae</taxon>
        <taxon>Entelegynae</taxon>
        <taxon>Araneoidea</taxon>
        <taxon>Nephilidae</taxon>
        <taxon>Trichonephila</taxon>
    </lineage>
</organism>
<name>A0A8X6LFA3_TRICU</name>
<dbReference type="AlphaFoldDB" id="A0A8X6LFA3"/>
<sequence length="491" mass="55609">MDFYSENFDSVSDKEYIKVDYHDTPNPYFNGCRKNRELDDTEQKLNSAVTSIFFREENSSAEYEGSDYSPNILNGNLTELRSSVSIEEYIKVSDSSRAFSSSDEMSCLASESREIKSSESDGQVTVSNAAESKASFSEDFKSLPFCNNTGVHASVSNNDDSAGAELADLIKTSSTKDESWEKRTSLIDDSFHSDDYEYSNETVVLSRNLESIKNVAKLTGTSLGNENIESDYRKPVAASTNNDLIQVHSSKCDLGQVVTESSDDEDSRYSASDSDESFSWYYKEPEDFIDESEKNLIPQDAEAQVIDGLVKFSLVDGKRTKSDSNVDDVISLLRAKNDSTVLSSDEESIDDTSSRDELFFSYYNDPSFIDEPLQTEFQSEESLVASYNAAIYPEIKNVMSYDLALDRNLTTDNNDWKTASSFREDSCFRYVDPENFIKEQFEWWEKPFFENDYIFSELNQINGLAFIRQNKMIETALASFLTDDEEISLHI</sequence>
<dbReference type="EMBL" id="BMAO01016443">
    <property type="protein sequence ID" value="GFR08681.1"/>
    <property type="molecule type" value="Genomic_DNA"/>
</dbReference>
<comment type="caution">
    <text evidence="1">The sequence shown here is derived from an EMBL/GenBank/DDBJ whole genome shotgun (WGS) entry which is preliminary data.</text>
</comment>
<dbReference type="Proteomes" id="UP000887116">
    <property type="component" value="Unassembled WGS sequence"/>
</dbReference>
<gene>
    <name evidence="1" type="primary">NCL1_47936</name>
    <name evidence="1" type="ORF">TNCT_198831</name>
</gene>
<keyword evidence="2" id="KW-1185">Reference proteome</keyword>
<proteinExistence type="predicted"/>